<name>A0A1B7LH44_9FIRM</name>
<dbReference type="GO" id="GO:0015093">
    <property type="term" value="F:ferrous iron transmembrane transporter activity"/>
    <property type="evidence" value="ECO:0007669"/>
    <property type="project" value="UniProtKB-UniRule"/>
</dbReference>
<dbReference type="PROSITE" id="PS51711">
    <property type="entry name" value="G_FEOB"/>
    <property type="match status" value="1"/>
</dbReference>
<dbReference type="GO" id="GO:0005886">
    <property type="term" value="C:plasma membrane"/>
    <property type="evidence" value="ECO:0007669"/>
    <property type="project" value="UniProtKB-SubCell"/>
</dbReference>
<evidence type="ECO:0000256" key="9">
    <source>
        <dbReference type="ARBA" id="ARBA00022989"/>
    </source>
</evidence>
<feature type="transmembrane region" description="Helical" evidence="17">
    <location>
        <begin position="450"/>
        <end position="471"/>
    </location>
</feature>
<dbReference type="FunFam" id="3.40.50.300:FF:000426">
    <property type="entry name" value="Ferrous iron transport protein B"/>
    <property type="match status" value="1"/>
</dbReference>
<keyword evidence="11" id="KW-0406">Ion transport</keyword>
<evidence type="ECO:0000259" key="18">
    <source>
        <dbReference type="PROSITE" id="PS51711"/>
    </source>
</evidence>
<feature type="binding site" evidence="16">
    <location>
        <position position="19"/>
    </location>
    <ligand>
        <name>Mg(2+)</name>
        <dbReference type="ChEBI" id="CHEBI:18420"/>
        <label>2</label>
    </ligand>
</feature>
<evidence type="ECO:0000256" key="12">
    <source>
        <dbReference type="ARBA" id="ARBA00023134"/>
    </source>
</evidence>
<evidence type="ECO:0000256" key="3">
    <source>
        <dbReference type="ARBA" id="ARBA00022448"/>
    </source>
</evidence>
<keyword evidence="3 17" id="KW-0813">Transport</keyword>
<dbReference type="Gene3D" id="1.10.287.1770">
    <property type="match status" value="1"/>
</dbReference>
<evidence type="ECO:0000256" key="2">
    <source>
        <dbReference type="ARBA" id="ARBA00004429"/>
    </source>
</evidence>
<gene>
    <name evidence="19" type="ORF">A6M21_06185</name>
</gene>
<keyword evidence="8 15" id="KW-0547">Nucleotide-binding</keyword>
<dbReference type="AlphaFoldDB" id="A0A1B7LH44"/>
<dbReference type="InterPro" id="IPR027417">
    <property type="entry name" value="P-loop_NTPase"/>
</dbReference>
<dbReference type="PRINTS" id="PR00326">
    <property type="entry name" value="GTP1OBG"/>
</dbReference>
<dbReference type="Pfam" id="PF02421">
    <property type="entry name" value="FeoB_N"/>
    <property type="match status" value="1"/>
</dbReference>
<dbReference type="EMBL" id="LYVF01000062">
    <property type="protein sequence ID" value="OAT85499.1"/>
    <property type="molecule type" value="Genomic_DNA"/>
</dbReference>
<dbReference type="GO" id="GO:0046872">
    <property type="term" value="F:metal ion binding"/>
    <property type="evidence" value="ECO:0007669"/>
    <property type="project" value="UniProtKB-KW"/>
</dbReference>
<comment type="function">
    <text evidence="1 17">Probable transporter of a GTP-driven Fe(2+) uptake system.</text>
</comment>
<dbReference type="Pfam" id="PF17910">
    <property type="entry name" value="FeoB_Cyto"/>
    <property type="match status" value="1"/>
</dbReference>
<dbReference type="Pfam" id="PF07664">
    <property type="entry name" value="FeoB_C"/>
    <property type="match status" value="1"/>
</dbReference>
<reference evidence="19 20" key="1">
    <citation type="submission" date="2016-04" db="EMBL/GenBank/DDBJ databases">
        <authorList>
            <person name="Evans L.H."/>
            <person name="Alamgir A."/>
            <person name="Owens N."/>
            <person name="Weber N.D."/>
            <person name="Virtaneva K."/>
            <person name="Barbian K."/>
            <person name="Babar A."/>
            <person name="Rosenke K."/>
        </authorList>
    </citation>
    <scope>NUCLEOTIDE SEQUENCE [LARGE SCALE GENOMIC DNA]</scope>
    <source>
        <strain evidence="19 20">LMa1</strain>
    </source>
</reference>
<dbReference type="SUPFAM" id="SSF52540">
    <property type="entry name" value="P-loop containing nucleoside triphosphate hydrolases"/>
    <property type="match status" value="1"/>
</dbReference>
<dbReference type="CDD" id="cd01879">
    <property type="entry name" value="FeoB"/>
    <property type="match status" value="1"/>
</dbReference>
<dbReference type="GO" id="GO:0005525">
    <property type="term" value="F:GTP binding"/>
    <property type="evidence" value="ECO:0007669"/>
    <property type="project" value="UniProtKB-KW"/>
</dbReference>
<evidence type="ECO:0000256" key="16">
    <source>
        <dbReference type="PIRSR" id="PIRSR603373-2"/>
    </source>
</evidence>
<dbReference type="InterPro" id="IPR011640">
    <property type="entry name" value="Fe2_transport_prot_B_C"/>
</dbReference>
<evidence type="ECO:0000256" key="15">
    <source>
        <dbReference type="PIRSR" id="PIRSR603373-1"/>
    </source>
</evidence>
<keyword evidence="4" id="KW-1003">Cell membrane</keyword>
<sequence>MAVIALTGQPNVGKSSVFNALTKLRQHVGNWPGKTVEKKEGVFTLPDGRQVSLIDLPGTYSLTSHTIEEIVTRDFVLENKPDAIINVVDASNLERNLYLTTEILELGRPVVVVLNMMDLAGQKGYRIDLQALAGALGLPVVPVVATRKTGLEELYKLIEQSIDGKNQNRGNFHFSPPVEELIRKITARLQGYYFHNYPYRWLAIKLLEDDPQARELVAATVSAADLTALQEEAGQLPDRATRLAEERYRWINGVLDSAVRRERLGELSPSDRVDLVLTSRWLGVPILLAILAGAFSLIFKLSPPLENLIGNGFAWLSRLLESSLGPVLPGWPVHLLTDGVLAGVGTAMSFVPLIFITFTVFGLLEDVGYFARAAFVMDRLLGPLGLPGKSFISLLMGYGCNVPAIMAARTADNSRDRLLTIMVTPLTICSARQVVAVALIGAFFQPRVAPWVMLGLYLLGFVLISLVSIILKTTVLKTEKNPFFIELPMYRWPNWSNIVTYAWHKTKSYFRRAATYIAVVSALLWILANFPGGSINHSILGVLGQWMQPLGHPFGFDWRLIVALMAGFAAKETTLATLGVLYHANEANIGAVLTASIPFASGLSFFVFSMFYIPCLVTTLTIRNESGSWKWTLFSVVYTLLLAALLSLAAYHLALALA</sequence>
<dbReference type="PANTHER" id="PTHR43185:SF1">
    <property type="entry name" value="FE(2+) TRANSPORTER FEOB"/>
    <property type="match status" value="1"/>
</dbReference>
<feature type="transmembrane region" description="Helical" evidence="17">
    <location>
        <begin position="340"/>
        <end position="364"/>
    </location>
</feature>
<feature type="domain" description="FeoB-type G" evidence="18">
    <location>
        <begin position="1"/>
        <end position="164"/>
    </location>
</feature>
<dbReference type="InterPro" id="IPR011642">
    <property type="entry name" value="Gate_dom"/>
</dbReference>
<dbReference type="Gene3D" id="3.40.50.300">
    <property type="entry name" value="P-loop containing nucleotide triphosphate hydrolases"/>
    <property type="match status" value="1"/>
</dbReference>
<keyword evidence="9 17" id="KW-1133">Transmembrane helix</keyword>
<evidence type="ECO:0000256" key="13">
    <source>
        <dbReference type="ARBA" id="ARBA00023136"/>
    </source>
</evidence>
<dbReference type="InterPro" id="IPR006073">
    <property type="entry name" value="GTP-bd"/>
</dbReference>
<dbReference type="OrthoDB" id="9809127at2"/>
<feature type="binding site" evidence="15">
    <location>
        <begin position="8"/>
        <end position="15"/>
    </location>
    <ligand>
        <name>GTP</name>
        <dbReference type="ChEBI" id="CHEBI:37565"/>
        <label>1</label>
    </ligand>
</feature>
<dbReference type="InterPro" id="IPR003373">
    <property type="entry name" value="Fe2_transport_prot-B"/>
</dbReference>
<comment type="caution">
    <text evidence="19">The sequence shown here is derived from an EMBL/GenBank/DDBJ whole genome shotgun (WGS) entry which is preliminary data.</text>
</comment>
<feature type="binding site" evidence="15">
    <location>
        <begin position="33"/>
        <end position="37"/>
    </location>
    <ligand>
        <name>GTP</name>
        <dbReference type="ChEBI" id="CHEBI:37565"/>
        <label>1</label>
    </ligand>
</feature>
<dbReference type="InterPro" id="IPR050860">
    <property type="entry name" value="FeoB_GTPase"/>
</dbReference>
<evidence type="ECO:0000256" key="17">
    <source>
        <dbReference type="RuleBase" id="RU362098"/>
    </source>
</evidence>
<dbReference type="RefSeq" id="WP_066666846.1">
    <property type="nucleotide sequence ID" value="NZ_LYVF01000062.1"/>
</dbReference>
<feature type="transmembrane region" description="Helical" evidence="17">
    <location>
        <begin position="589"/>
        <end position="613"/>
    </location>
</feature>
<evidence type="ECO:0000256" key="1">
    <source>
        <dbReference type="ARBA" id="ARBA00003926"/>
    </source>
</evidence>
<organism evidence="19 20">
    <name type="scientific">Desulfotomaculum copahuensis</name>
    <dbReference type="NCBI Taxonomy" id="1838280"/>
    <lineage>
        <taxon>Bacteria</taxon>
        <taxon>Bacillati</taxon>
        <taxon>Bacillota</taxon>
        <taxon>Clostridia</taxon>
        <taxon>Eubacteriales</taxon>
        <taxon>Desulfotomaculaceae</taxon>
        <taxon>Desulfotomaculum</taxon>
    </lineage>
</organism>
<accession>A0A1B7LH44</accession>
<evidence type="ECO:0000256" key="8">
    <source>
        <dbReference type="ARBA" id="ARBA00022741"/>
    </source>
</evidence>
<feature type="transmembrane region" description="Helical" evidence="17">
    <location>
        <begin position="633"/>
        <end position="657"/>
    </location>
</feature>
<proteinExistence type="inferred from homology"/>
<evidence type="ECO:0000313" key="20">
    <source>
        <dbReference type="Proteomes" id="UP000078532"/>
    </source>
</evidence>
<feature type="transmembrane region" description="Helical" evidence="17">
    <location>
        <begin position="513"/>
        <end position="540"/>
    </location>
</feature>
<dbReference type="Proteomes" id="UP000078532">
    <property type="component" value="Unassembled WGS sequence"/>
</dbReference>
<comment type="subcellular location">
    <subcellularLocation>
        <location evidence="2">Cell inner membrane</location>
        <topology evidence="2">Multi-pass membrane protein</topology>
    </subcellularLocation>
    <subcellularLocation>
        <location evidence="17">Cell membrane</location>
        <topology evidence="17">Multi-pass membrane protein</topology>
    </subcellularLocation>
</comment>
<evidence type="ECO:0000256" key="10">
    <source>
        <dbReference type="ARBA" id="ARBA00023004"/>
    </source>
</evidence>
<dbReference type="Pfam" id="PF07670">
    <property type="entry name" value="Gate"/>
    <property type="match status" value="2"/>
</dbReference>
<keyword evidence="13 17" id="KW-0472">Membrane</keyword>
<keyword evidence="16" id="KW-0479">Metal-binding</keyword>
<evidence type="ECO:0000256" key="4">
    <source>
        <dbReference type="ARBA" id="ARBA00022475"/>
    </source>
</evidence>
<evidence type="ECO:0000256" key="7">
    <source>
        <dbReference type="ARBA" id="ARBA00022692"/>
    </source>
</evidence>
<keyword evidence="5 17" id="KW-0410">Iron transport</keyword>
<feature type="binding site" evidence="15">
    <location>
        <begin position="144"/>
        <end position="146"/>
    </location>
    <ligand>
        <name>GTP</name>
        <dbReference type="ChEBI" id="CHEBI:37565"/>
        <label>1</label>
    </ligand>
</feature>
<dbReference type="NCBIfam" id="TIGR00437">
    <property type="entry name" value="feoB"/>
    <property type="match status" value="1"/>
</dbReference>
<keyword evidence="10 17" id="KW-0408">Iron</keyword>
<feature type="binding site" evidence="16">
    <location>
        <position position="20"/>
    </location>
    <ligand>
        <name>Mg(2+)</name>
        <dbReference type="ChEBI" id="CHEBI:18420"/>
        <label>2</label>
    </ligand>
</feature>
<dbReference type="InterPro" id="IPR041069">
    <property type="entry name" value="FeoB_Cyto"/>
</dbReference>
<feature type="transmembrane region" description="Helical" evidence="17">
    <location>
        <begin position="384"/>
        <end position="406"/>
    </location>
</feature>
<feature type="transmembrane region" description="Helical" evidence="17">
    <location>
        <begin position="281"/>
        <end position="299"/>
    </location>
</feature>
<keyword evidence="12 15" id="KW-0342">GTP-binding</keyword>
<keyword evidence="16" id="KW-0460">Magnesium</keyword>
<dbReference type="PANTHER" id="PTHR43185">
    <property type="entry name" value="FERROUS IRON TRANSPORT PROTEIN B"/>
    <property type="match status" value="1"/>
</dbReference>
<feature type="transmembrane region" description="Helical" evidence="17">
    <location>
        <begin position="560"/>
        <end position="582"/>
    </location>
</feature>
<feature type="binding site" evidence="15">
    <location>
        <begin position="115"/>
        <end position="118"/>
    </location>
    <ligand>
        <name>GTP</name>
        <dbReference type="ChEBI" id="CHEBI:37565"/>
        <label>1</label>
    </ligand>
</feature>
<keyword evidence="6" id="KW-0997">Cell inner membrane</keyword>
<evidence type="ECO:0000256" key="5">
    <source>
        <dbReference type="ARBA" id="ARBA00022496"/>
    </source>
</evidence>
<evidence type="ECO:0000313" key="19">
    <source>
        <dbReference type="EMBL" id="OAT85499.1"/>
    </source>
</evidence>
<evidence type="ECO:0000256" key="11">
    <source>
        <dbReference type="ARBA" id="ARBA00023065"/>
    </source>
</evidence>
<feature type="binding site" evidence="15">
    <location>
        <begin position="55"/>
        <end position="58"/>
    </location>
    <ligand>
        <name>GTP</name>
        <dbReference type="ChEBI" id="CHEBI:37565"/>
        <label>1</label>
    </ligand>
</feature>
<keyword evidence="20" id="KW-1185">Reference proteome</keyword>
<evidence type="ECO:0000256" key="6">
    <source>
        <dbReference type="ARBA" id="ARBA00022519"/>
    </source>
</evidence>
<protein>
    <recommendedName>
        <fullName evidence="14 17">Ferrous iron transport protein B</fullName>
    </recommendedName>
</protein>
<keyword evidence="7 17" id="KW-0812">Transmembrane</keyword>
<dbReference type="InterPro" id="IPR030389">
    <property type="entry name" value="G_FEOB_dom"/>
</dbReference>
<feature type="binding site" evidence="16">
    <location>
        <position position="22"/>
    </location>
    <ligand>
        <name>Mg(2+)</name>
        <dbReference type="ChEBI" id="CHEBI:18420"/>
        <label>1</label>
    </ligand>
</feature>
<evidence type="ECO:0000256" key="14">
    <source>
        <dbReference type="NCBIfam" id="TIGR00437"/>
    </source>
</evidence>
<feature type="transmembrane region" description="Helical" evidence="17">
    <location>
        <begin position="418"/>
        <end position="444"/>
    </location>
</feature>
<dbReference type="STRING" id="1838280.A6M21_06185"/>
<comment type="similarity">
    <text evidence="17">Belongs to the TRAFAC class TrmE-Era-EngA-EngB-Septin-like GTPase superfamily. FeoB GTPase (TC 9.A.8) family.</text>
</comment>